<dbReference type="RefSeq" id="WP_160758976.1">
    <property type="nucleotide sequence ID" value="NZ_JBHSCP010000001.1"/>
</dbReference>
<dbReference type="Proteomes" id="UP000469430">
    <property type="component" value="Unassembled WGS sequence"/>
</dbReference>
<dbReference type="AlphaFoldDB" id="A0A6I4TQG1"/>
<dbReference type="EMBL" id="WTYJ01000001">
    <property type="protein sequence ID" value="MXO97390.1"/>
    <property type="molecule type" value="Genomic_DNA"/>
</dbReference>
<gene>
    <name evidence="3" type="ORF">GRI97_00120</name>
</gene>
<accession>A0A6I4TQG1</accession>
<feature type="signal peptide" evidence="2">
    <location>
        <begin position="1"/>
        <end position="21"/>
    </location>
</feature>
<evidence type="ECO:0000256" key="1">
    <source>
        <dbReference type="SAM" id="MobiDB-lite"/>
    </source>
</evidence>
<feature type="region of interest" description="Disordered" evidence="1">
    <location>
        <begin position="161"/>
        <end position="185"/>
    </location>
</feature>
<dbReference type="OrthoDB" id="7391233at2"/>
<keyword evidence="2" id="KW-0732">Signal</keyword>
<evidence type="ECO:0000313" key="4">
    <source>
        <dbReference type="Proteomes" id="UP000469430"/>
    </source>
</evidence>
<evidence type="ECO:0000313" key="3">
    <source>
        <dbReference type="EMBL" id="MXO97390.1"/>
    </source>
</evidence>
<evidence type="ECO:0000256" key="2">
    <source>
        <dbReference type="SAM" id="SignalP"/>
    </source>
</evidence>
<name>A0A6I4TQG1_9SPHN</name>
<proteinExistence type="predicted"/>
<comment type="caution">
    <text evidence="3">The sequence shown here is derived from an EMBL/GenBank/DDBJ whole genome shotgun (WGS) entry which is preliminary data.</text>
</comment>
<organism evidence="3 4">
    <name type="scientific">Croceibacterium xixiisoli</name>
    <dbReference type="NCBI Taxonomy" id="1476466"/>
    <lineage>
        <taxon>Bacteria</taxon>
        <taxon>Pseudomonadati</taxon>
        <taxon>Pseudomonadota</taxon>
        <taxon>Alphaproteobacteria</taxon>
        <taxon>Sphingomonadales</taxon>
        <taxon>Erythrobacteraceae</taxon>
        <taxon>Croceibacterium</taxon>
    </lineage>
</organism>
<protein>
    <submittedName>
        <fullName evidence="3">Uncharacterized protein</fullName>
    </submittedName>
</protein>
<reference evidence="3 4" key="1">
    <citation type="submission" date="2019-12" db="EMBL/GenBank/DDBJ databases">
        <title>Genomic-based taxomic classification of the family Erythrobacteraceae.</title>
        <authorList>
            <person name="Xu L."/>
        </authorList>
    </citation>
    <scope>NUCLEOTIDE SEQUENCE [LARGE SCALE GENOMIC DNA]</scope>
    <source>
        <strain evidence="3 4">S36</strain>
    </source>
</reference>
<feature type="chain" id="PRO_5026222938" evidence="2">
    <location>
        <begin position="22"/>
        <end position="185"/>
    </location>
</feature>
<sequence>MTRFFALLTLSASLASLPLVAGAQSEDDEKVNTLIIYGDDECPQSTPDQITVCARMDEGERYRIPQNLRESTSPANEAWATRVRSFETVGNFGTMSCSPSGAGGEFGCTPQFIEAAYAEKANSDSVRFGQLIAEARAERLSTINAEAADTQARVEELERQYMERERQRQAAAAEADDGDLPAPGN</sequence>
<keyword evidence="4" id="KW-1185">Reference proteome</keyword>